<sequence length="48" mass="5592">MLLRQLSVLPETRCFEVRRLMLHQNCALLPELVCSHHSSNRTTLVICE</sequence>
<reference evidence="1" key="2">
    <citation type="journal article" date="2015" name="Data Brief">
        <title>Shoot transcriptome of the giant reed, Arundo donax.</title>
        <authorList>
            <person name="Barrero R.A."/>
            <person name="Guerrero F.D."/>
            <person name="Moolhuijzen P."/>
            <person name="Goolsby J.A."/>
            <person name="Tidwell J."/>
            <person name="Bellgard S.E."/>
            <person name="Bellgard M.I."/>
        </authorList>
    </citation>
    <scope>NUCLEOTIDE SEQUENCE</scope>
    <source>
        <tissue evidence="1">Shoot tissue taken approximately 20 cm above the soil surface</tissue>
    </source>
</reference>
<proteinExistence type="predicted"/>
<reference evidence="1" key="1">
    <citation type="submission" date="2014-09" db="EMBL/GenBank/DDBJ databases">
        <authorList>
            <person name="Magalhaes I.L.F."/>
            <person name="Oliveira U."/>
            <person name="Santos F.R."/>
            <person name="Vidigal T.H.D.A."/>
            <person name="Brescovit A.D."/>
            <person name="Santos A.J."/>
        </authorList>
    </citation>
    <scope>NUCLEOTIDE SEQUENCE</scope>
    <source>
        <tissue evidence="1">Shoot tissue taken approximately 20 cm above the soil surface</tissue>
    </source>
</reference>
<evidence type="ECO:0000313" key="1">
    <source>
        <dbReference type="EMBL" id="JAD96478.1"/>
    </source>
</evidence>
<organism evidence="1">
    <name type="scientific">Arundo donax</name>
    <name type="common">Giant reed</name>
    <name type="synonym">Donax arundinaceus</name>
    <dbReference type="NCBI Taxonomy" id="35708"/>
    <lineage>
        <taxon>Eukaryota</taxon>
        <taxon>Viridiplantae</taxon>
        <taxon>Streptophyta</taxon>
        <taxon>Embryophyta</taxon>
        <taxon>Tracheophyta</taxon>
        <taxon>Spermatophyta</taxon>
        <taxon>Magnoliopsida</taxon>
        <taxon>Liliopsida</taxon>
        <taxon>Poales</taxon>
        <taxon>Poaceae</taxon>
        <taxon>PACMAD clade</taxon>
        <taxon>Arundinoideae</taxon>
        <taxon>Arundineae</taxon>
        <taxon>Arundo</taxon>
    </lineage>
</organism>
<accession>A0A0A9EBR5</accession>
<dbReference type="EMBL" id="GBRH01201417">
    <property type="protein sequence ID" value="JAD96478.1"/>
    <property type="molecule type" value="Transcribed_RNA"/>
</dbReference>
<dbReference type="AlphaFoldDB" id="A0A0A9EBR5"/>
<protein>
    <submittedName>
        <fullName evidence="1">Uncharacterized protein</fullName>
    </submittedName>
</protein>
<name>A0A0A9EBR5_ARUDO</name>